<feature type="domain" description="Polysaccharide pyruvyl transferase" evidence="1">
    <location>
        <begin position="25"/>
        <end position="338"/>
    </location>
</feature>
<reference evidence="3" key="1">
    <citation type="journal article" date="2019" name="Int. J. Syst. Evol. Microbiol.">
        <title>The Global Catalogue of Microorganisms (GCM) 10K type strain sequencing project: providing services to taxonomists for standard genome sequencing and annotation.</title>
        <authorList>
            <consortium name="The Broad Institute Genomics Platform"/>
            <consortium name="The Broad Institute Genome Sequencing Center for Infectious Disease"/>
            <person name="Wu L."/>
            <person name="Ma J."/>
        </authorList>
    </citation>
    <scope>NUCLEOTIDE SEQUENCE [LARGE SCALE GENOMIC DNA]</scope>
    <source>
        <strain evidence="3">KCTC 23707</strain>
    </source>
</reference>
<evidence type="ECO:0000313" key="3">
    <source>
        <dbReference type="Proteomes" id="UP001597373"/>
    </source>
</evidence>
<dbReference type="InterPro" id="IPR007345">
    <property type="entry name" value="Polysacch_pyruvyl_Trfase"/>
</dbReference>
<comment type="caution">
    <text evidence="2">The sequence shown here is derived from an EMBL/GenBank/DDBJ whole genome shotgun (WGS) entry which is preliminary data.</text>
</comment>
<protein>
    <submittedName>
        <fullName evidence="2">Polysaccharide pyruvyl transferase family protein</fullName>
    </submittedName>
</protein>
<proteinExistence type="predicted"/>
<dbReference type="PANTHER" id="PTHR36836:SF1">
    <property type="entry name" value="COLANIC ACID BIOSYNTHESIS PROTEIN WCAK"/>
    <property type="match status" value="1"/>
</dbReference>
<name>A0ABW5DCY4_9HYPH</name>
<dbReference type="GO" id="GO:0016740">
    <property type="term" value="F:transferase activity"/>
    <property type="evidence" value="ECO:0007669"/>
    <property type="project" value="UniProtKB-KW"/>
</dbReference>
<dbReference type="RefSeq" id="WP_345100181.1">
    <property type="nucleotide sequence ID" value="NZ_BAABGS010000074.1"/>
</dbReference>
<sequence>MNWSGRSDGDGKPRVVLFGLFGIGNIGNDGSLQAMLDMLRRERPQAELVCVCAGPDRVRKAFRVEARPMRISNRARGLLRTLDRIFLGIPGLVADAAHAFRTMRGADMMIVPGTGILDDLGEESYQMPLRLFMWCLAARLAGVHIAFASVGAGPIRNRLSRFLMLSAAKRAHYRSYRDGFSREYVSVHGIDTRNDPICPDVVFGLTVPEVPKREGSPFTLGLGVMDCRGWYGRGQEADAIYQTYISKVAFFSAWLVRNGFHIRILIGQESDRRAAVDMLRMMRAYTGRNAAECIQVGPCGSLHDLMREISRTDIVVATRYHSIVCALKMGRPSISIEYAPKNTEVMLGTGLGDYCETVEMFATDALIEKFQRLRRDYHYFQARIRTSVALFQEALAEQDARLLSILSERVARRRSHPPIGVSAESMGDPTH</sequence>
<organism evidence="2 3">
    <name type="scientific">Chelativorans composti</name>
    <dbReference type="NCBI Taxonomy" id="768533"/>
    <lineage>
        <taxon>Bacteria</taxon>
        <taxon>Pseudomonadati</taxon>
        <taxon>Pseudomonadota</taxon>
        <taxon>Alphaproteobacteria</taxon>
        <taxon>Hyphomicrobiales</taxon>
        <taxon>Phyllobacteriaceae</taxon>
        <taxon>Chelativorans</taxon>
    </lineage>
</organism>
<dbReference type="Pfam" id="PF04230">
    <property type="entry name" value="PS_pyruv_trans"/>
    <property type="match status" value="1"/>
</dbReference>
<evidence type="ECO:0000259" key="1">
    <source>
        <dbReference type="Pfam" id="PF04230"/>
    </source>
</evidence>
<keyword evidence="3" id="KW-1185">Reference proteome</keyword>
<dbReference type="Proteomes" id="UP001597373">
    <property type="component" value="Unassembled WGS sequence"/>
</dbReference>
<evidence type="ECO:0000313" key="2">
    <source>
        <dbReference type="EMBL" id="MFD2258923.1"/>
    </source>
</evidence>
<gene>
    <name evidence="2" type="ORF">ACFSMZ_04000</name>
</gene>
<keyword evidence="2" id="KW-0808">Transferase</keyword>
<dbReference type="PANTHER" id="PTHR36836">
    <property type="entry name" value="COLANIC ACID BIOSYNTHESIS PROTEIN WCAK"/>
    <property type="match status" value="1"/>
</dbReference>
<accession>A0ABW5DCY4</accession>
<dbReference type="EMBL" id="JBHUIR010000017">
    <property type="protein sequence ID" value="MFD2258923.1"/>
    <property type="molecule type" value="Genomic_DNA"/>
</dbReference>